<evidence type="ECO:0000313" key="9">
    <source>
        <dbReference type="Proteomes" id="UP000245390"/>
    </source>
</evidence>
<dbReference type="GO" id="GO:0016491">
    <property type="term" value="F:oxidoreductase activity"/>
    <property type="evidence" value="ECO:0007669"/>
    <property type="project" value="InterPro"/>
</dbReference>
<keyword evidence="6" id="KW-0472">Membrane</keyword>
<dbReference type="PANTHER" id="PTHR35005:SF1">
    <property type="entry name" value="2-AMINO-5-FORMYLAMINO-6-RIBOSYLAMINOPYRIMIDIN-4(3H)-ONE 5'-MONOPHOSPHATE DEFORMYLASE"/>
    <property type="match status" value="1"/>
</dbReference>
<evidence type="ECO:0000256" key="3">
    <source>
        <dbReference type="ARBA" id="ARBA00022801"/>
    </source>
</evidence>
<feature type="transmembrane region" description="Helical" evidence="6">
    <location>
        <begin position="183"/>
        <end position="206"/>
    </location>
</feature>
<dbReference type="RefSeq" id="WP_109758119.1">
    <property type="nucleotide sequence ID" value="NZ_CP034588.1"/>
</dbReference>
<gene>
    <name evidence="8" type="ORF">C8D95_102156</name>
</gene>
<comment type="similarity">
    <text evidence="5">Belongs to the creatininase superfamily.</text>
</comment>
<feature type="transmembrane region" description="Helical" evidence="6">
    <location>
        <begin position="86"/>
        <end position="106"/>
    </location>
</feature>
<dbReference type="GO" id="GO:0009231">
    <property type="term" value="P:riboflavin biosynthetic process"/>
    <property type="evidence" value="ECO:0007669"/>
    <property type="project" value="TreeGrafter"/>
</dbReference>
<dbReference type="Pfam" id="PF02633">
    <property type="entry name" value="Creatininase"/>
    <property type="match status" value="1"/>
</dbReference>
<dbReference type="Gene3D" id="3.40.50.10310">
    <property type="entry name" value="Creatininase"/>
    <property type="match status" value="1"/>
</dbReference>
<keyword evidence="4" id="KW-0862">Zinc</keyword>
<dbReference type="KEGG" id="salo:EF888_13385"/>
<dbReference type="InterPro" id="IPR006694">
    <property type="entry name" value="Fatty_acid_hydroxylase"/>
</dbReference>
<accession>A0A316GA92</accession>
<dbReference type="PANTHER" id="PTHR35005">
    <property type="entry name" value="3-DEHYDRO-SCYLLO-INOSOSE HYDROLASE"/>
    <property type="match status" value="1"/>
</dbReference>
<feature type="transmembrane region" description="Helical" evidence="6">
    <location>
        <begin position="126"/>
        <end position="145"/>
    </location>
</feature>
<organism evidence="8 9">
    <name type="scientific">Silicimonas algicola</name>
    <dbReference type="NCBI Taxonomy" id="1826607"/>
    <lineage>
        <taxon>Bacteria</taxon>
        <taxon>Pseudomonadati</taxon>
        <taxon>Pseudomonadota</taxon>
        <taxon>Alphaproteobacteria</taxon>
        <taxon>Rhodobacterales</taxon>
        <taxon>Paracoccaceae</taxon>
    </lineage>
</organism>
<comment type="caution">
    <text evidence="8">The sequence shown here is derived from an EMBL/GenBank/DDBJ whole genome shotgun (WGS) entry which is preliminary data.</text>
</comment>
<reference evidence="8 9" key="1">
    <citation type="submission" date="2018-05" db="EMBL/GenBank/DDBJ databases">
        <title>Genomic Encyclopedia of Type Strains, Phase IV (KMG-IV): sequencing the most valuable type-strain genomes for metagenomic binning, comparative biology and taxonomic classification.</title>
        <authorList>
            <person name="Goeker M."/>
        </authorList>
    </citation>
    <scope>NUCLEOTIDE SEQUENCE [LARGE SCALE GENOMIC DNA]</scope>
    <source>
        <strain evidence="8 9">DSM 103371</strain>
    </source>
</reference>
<dbReference type="SUPFAM" id="SSF102215">
    <property type="entry name" value="Creatininase"/>
    <property type="match status" value="1"/>
</dbReference>
<dbReference type="Proteomes" id="UP000245390">
    <property type="component" value="Unassembled WGS sequence"/>
</dbReference>
<dbReference type="EMBL" id="QGGV01000002">
    <property type="protein sequence ID" value="PWK57513.1"/>
    <property type="molecule type" value="Genomic_DNA"/>
</dbReference>
<evidence type="ECO:0000256" key="5">
    <source>
        <dbReference type="ARBA" id="ARBA00024029"/>
    </source>
</evidence>
<keyword evidence="9" id="KW-1185">Reference proteome</keyword>
<dbReference type="GO" id="GO:0016811">
    <property type="term" value="F:hydrolase activity, acting on carbon-nitrogen (but not peptide) bonds, in linear amides"/>
    <property type="evidence" value="ECO:0007669"/>
    <property type="project" value="TreeGrafter"/>
</dbReference>
<dbReference type="GO" id="GO:0008610">
    <property type="term" value="P:lipid biosynthetic process"/>
    <property type="evidence" value="ECO:0007669"/>
    <property type="project" value="InterPro"/>
</dbReference>
<dbReference type="OrthoDB" id="9770329at2"/>
<evidence type="ECO:0000256" key="6">
    <source>
        <dbReference type="SAM" id="Phobius"/>
    </source>
</evidence>
<keyword evidence="2" id="KW-0479">Metal-binding</keyword>
<evidence type="ECO:0000313" key="8">
    <source>
        <dbReference type="EMBL" id="PWK57513.1"/>
    </source>
</evidence>
<evidence type="ECO:0000256" key="1">
    <source>
        <dbReference type="ARBA" id="ARBA00001947"/>
    </source>
</evidence>
<evidence type="ECO:0000256" key="4">
    <source>
        <dbReference type="ARBA" id="ARBA00022833"/>
    </source>
</evidence>
<feature type="transmembrane region" description="Helical" evidence="6">
    <location>
        <begin position="25"/>
        <end position="43"/>
    </location>
</feature>
<dbReference type="AlphaFoldDB" id="A0A316GA92"/>
<feature type="domain" description="Fatty acid hydroxylase" evidence="7">
    <location>
        <begin position="134"/>
        <end position="282"/>
    </location>
</feature>
<keyword evidence="6" id="KW-1133">Transmembrane helix</keyword>
<name>A0A316GA92_9RHOB</name>
<evidence type="ECO:0000256" key="2">
    <source>
        <dbReference type="ARBA" id="ARBA00022723"/>
    </source>
</evidence>
<evidence type="ECO:0000259" key="7">
    <source>
        <dbReference type="Pfam" id="PF04116"/>
    </source>
</evidence>
<keyword evidence="6" id="KW-0812">Transmembrane</keyword>
<sequence>MDFYATLGGTLVAWMAPLLPSETMFYLYLLTAFVLAFGSYVWFSWKAEGARPDAVSHGFLGYVFDRRVWFHASARQDYMYFVLNGLIYYGIVAQMLLVAHVMFGAFGQGLESLFGTRDTAVFEPSTWSALAYTVVVLLAIDLAVWSTHYLQHRIPVLWQFHQVHHSAEVLTPATVYRMHPVDLFFTGFASSGLIALALAGFTYLTLSTPSEITVMNVNAGIFAFYLVGYNLRHSPVWLSYPPWLSYILISPAQHQIHHSVERRHWDRNMGLIFAFWDWLFGTLYVPKGYEKLEFGISKEEPNPFGSVTEFYWKPFRMAWGLVRPAKRPSVPGRTAALGLAGLAAATALLLQTPVFSATRGLPSLHMEELTWTEVADALAQGYDTVIVPTGGVEQNGPHAVLGKHNLIVRHTSGEIAARLGGTLVAPVVAYVPEGATGGTPTDHMRWPGTLSVPDDVFAAVLEHTARSLITHGFTRILFVGDSLWNQAPQAEVAERLSQEWQKDGVTVLHVADYYAANGQLDWLLSDGFDQADIGQHAGLRDTSELMAVSPASVRAAPVAAPPGADAGFDGRPHIATPDLGRKLLALKIEAALRQIRAAEDASG</sequence>
<dbReference type="InterPro" id="IPR003785">
    <property type="entry name" value="Creatininase/forma_Hydrolase"/>
</dbReference>
<comment type="cofactor">
    <cofactor evidence="1">
        <name>Zn(2+)</name>
        <dbReference type="ChEBI" id="CHEBI:29105"/>
    </cofactor>
</comment>
<dbReference type="InterPro" id="IPR024087">
    <property type="entry name" value="Creatininase-like_sf"/>
</dbReference>
<proteinExistence type="inferred from homology"/>
<protein>
    <submittedName>
        <fullName evidence="8">Creatinine amidohydrolase/Fe(II)-dependent formamide hydrolase-like protein</fullName>
    </submittedName>
</protein>
<dbReference type="GO" id="GO:0005506">
    <property type="term" value="F:iron ion binding"/>
    <property type="evidence" value="ECO:0007669"/>
    <property type="project" value="InterPro"/>
</dbReference>
<keyword evidence="3 8" id="KW-0378">Hydrolase</keyword>
<dbReference type="Pfam" id="PF04116">
    <property type="entry name" value="FA_hydroxylase"/>
    <property type="match status" value="1"/>
</dbReference>